<evidence type="ECO:0000256" key="5">
    <source>
        <dbReference type="ARBA" id="ARBA00023004"/>
    </source>
</evidence>
<gene>
    <name evidence="7" type="ORF">SAMN05421833_106112</name>
</gene>
<evidence type="ECO:0000256" key="3">
    <source>
        <dbReference type="ARBA" id="ARBA00022723"/>
    </source>
</evidence>
<dbReference type="PRINTS" id="PR00359">
    <property type="entry name" value="BP450"/>
</dbReference>
<dbReference type="EMBL" id="FTNI01000006">
    <property type="protein sequence ID" value="SIR12985.1"/>
    <property type="molecule type" value="Genomic_DNA"/>
</dbReference>
<organism evidence="7 8">
    <name type="scientific">Microbispora rosea</name>
    <dbReference type="NCBI Taxonomy" id="58117"/>
    <lineage>
        <taxon>Bacteria</taxon>
        <taxon>Bacillati</taxon>
        <taxon>Actinomycetota</taxon>
        <taxon>Actinomycetes</taxon>
        <taxon>Streptosporangiales</taxon>
        <taxon>Streptosporangiaceae</taxon>
        <taxon>Microbispora</taxon>
    </lineage>
</organism>
<protein>
    <submittedName>
        <fullName evidence="7">Cytochrome P450</fullName>
    </submittedName>
</protein>
<proteinExistence type="inferred from homology"/>
<dbReference type="CDD" id="cd11033">
    <property type="entry name" value="CYP142-like"/>
    <property type="match status" value="1"/>
</dbReference>
<dbReference type="GO" id="GO:0036199">
    <property type="term" value="F:cholest-4-en-3-one 26-monooxygenase activity"/>
    <property type="evidence" value="ECO:0007669"/>
    <property type="project" value="TreeGrafter"/>
</dbReference>
<dbReference type="RefSeq" id="WP_076434411.1">
    <property type="nucleotide sequence ID" value="NZ_FTNI01000006.1"/>
</dbReference>
<keyword evidence="4" id="KW-0560">Oxidoreductase</keyword>
<dbReference type="OrthoDB" id="3203662at2"/>
<evidence type="ECO:0000256" key="6">
    <source>
        <dbReference type="ARBA" id="ARBA00023033"/>
    </source>
</evidence>
<dbReference type="SUPFAM" id="SSF48264">
    <property type="entry name" value="Cytochrome P450"/>
    <property type="match status" value="1"/>
</dbReference>
<dbReference type="GO" id="GO:0005506">
    <property type="term" value="F:iron ion binding"/>
    <property type="evidence" value="ECO:0007669"/>
    <property type="project" value="InterPro"/>
</dbReference>
<dbReference type="AlphaFoldDB" id="A0A1N6YEE6"/>
<keyword evidence="3" id="KW-0479">Metal-binding</keyword>
<dbReference type="Pfam" id="PF00067">
    <property type="entry name" value="p450"/>
    <property type="match status" value="1"/>
</dbReference>
<dbReference type="STRING" id="58117.SAMN05421833_106112"/>
<sequence>MDTAADLSHIPFWGLPQAERHEAFRRLRALDHPAFFRENKIPFIGHGAGYYALVRHADVTGASRDPAVFSSEPTANSVPDMPRWLAVYFGSMINMDDPRHARLRRIVSRAFTPRILAKMEEDLGRAAREIVGEAVREGPGDFVTQIAARLPVRVICDMMGIPAEHHDRVLRRTNTILANADSEYSGVAVDPSRPDGSFGRWTTARGLAALLRAGHDLNALARRLAGERRRRPTDDLTSMLVHGEEHLTAQELGSFFILLVVAGSETTRNAVAHGLKLLTDHPGQRALLLEDFDGRIAGAVEEIVRYSSPVIQFRRTVTRDHTMNGHDYRAGDKVLLFYNSANRDETVFRDPDVFDITRSPNPHVGFGGHGPHYCLGAHLARREITVMFRELFGRMPAIRSVGEPSYLLSNFINGVKHMSYRF</sequence>
<dbReference type="PANTHER" id="PTHR46696:SF4">
    <property type="entry name" value="BIOTIN BIOSYNTHESIS CYTOCHROME P450"/>
    <property type="match status" value="1"/>
</dbReference>
<keyword evidence="2" id="KW-0349">Heme</keyword>
<evidence type="ECO:0000256" key="4">
    <source>
        <dbReference type="ARBA" id="ARBA00023002"/>
    </source>
</evidence>
<keyword evidence="6" id="KW-0503">Monooxygenase</keyword>
<reference evidence="8" key="1">
    <citation type="submission" date="2017-01" db="EMBL/GenBank/DDBJ databases">
        <authorList>
            <person name="Varghese N."/>
            <person name="Submissions S."/>
        </authorList>
    </citation>
    <scope>NUCLEOTIDE SEQUENCE [LARGE SCALE GENOMIC DNA]</scope>
    <source>
        <strain evidence="8">ATCC 12950</strain>
    </source>
</reference>
<dbReference type="PANTHER" id="PTHR46696">
    <property type="entry name" value="P450, PUTATIVE (EUROFUNG)-RELATED"/>
    <property type="match status" value="1"/>
</dbReference>
<evidence type="ECO:0000313" key="8">
    <source>
        <dbReference type="Proteomes" id="UP000186096"/>
    </source>
</evidence>
<dbReference type="GO" id="GO:0008395">
    <property type="term" value="F:steroid hydroxylase activity"/>
    <property type="evidence" value="ECO:0007669"/>
    <property type="project" value="TreeGrafter"/>
</dbReference>
<dbReference type="Proteomes" id="UP000186096">
    <property type="component" value="Unassembled WGS sequence"/>
</dbReference>
<name>A0A1N6YEE6_9ACTN</name>
<accession>A0A1N6YEE6</accession>
<dbReference type="GO" id="GO:0020037">
    <property type="term" value="F:heme binding"/>
    <property type="evidence" value="ECO:0007669"/>
    <property type="project" value="InterPro"/>
</dbReference>
<evidence type="ECO:0000313" key="7">
    <source>
        <dbReference type="EMBL" id="SIR12985.1"/>
    </source>
</evidence>
<dbReference type="FunFam" id="1.10.630.10:FF:000018">
    <property type="entry name" value="Cytochrome P450 monooxygenase"/>
    <property type="match status" value="1"/>
</dbReference>
<dbReference type="InterPro" id="IPR002397">
    <property type="entry name" value="Cyt_P450_B"/>
</dbReference>
<keyword evidence="8" id="KW-1185">Reference proteome</keyword>
<dbReference type="InterPro" id="IPR036396">
    <property type="entry name" value="Cyt_P450_sf"/>
</dbReference>
<evidence type="ECO:0000256" key="2">
    <source>
        <dbReference type="ARBA" id="ARBA00022617"/>
    </source>
</evidence>
<dbReference type="Gene3D" id="1.10.630.10">
    <property type="entry name" value="Cytochrome P450"/>
    <property type="match status" value="1"/>
</dbReference>
<comment type="similarity">
    <text evidence="1">Belongs to the cytochrome P450 family.</text>
</comment>
<evidence type="ECO:0000256" key="1">
    <source>
        <dbReference type="ARBA" id="ARBA00010617"/>
    </source>
</evidence>
<keyword evidence="5" id="KW-0408">Iron</keyword>
<dbReference type="InterPro" id="IPR001128">
    <property type="entry name" value="Cyt_P450"/>
</dbReference>
<dbReference type="GO" id="GO:0006707">
    <property type="term" value="P:cholesterol catabolic process"/>
    <property type="evidence" value="ECO:0007669"/>
    <property type="project" value="TreeGrafter"/>
</dbReference>